<dbReference type="AlphaFoldDB" id="A0AAF0CMW4"/>
<reference evidence="2" key="1">
    <citation type="submission" date="2023-03" db="EMBL/GenBank/DDBJ databases">
        <title>Lomoglobus Profundus gen. nov., sp. nov., a novel member of the phylum Verrucomicrobia, isolated from deep-marine sediment of South China Sea.</title>
        <authorList>
            <person name="Ahmad T."/>
            <person name="Ishaq S.E."/>
            <person name="Wang F."/>
        </authorList>
    </citation>
    <scope>NUCLEOTIDE SEQUENCE</scope>
    <source>
        <strain evidence="2">LMO-M01</strain>
    </source>
</reference>
<evidence type="ECO:0000256" key="1">
    <source>
        <dbReference type="SAM" id="SignalP"/>
    </source>
</evidence>
<evidence type="ECO:0000313" key="3">
    <source>
        <dbReference type="Proteomes" id="UP001218638"/>
    </source>
</evidence>
<sequence length="579" mass="64760">MRIITLLMLSVIIAAAHPVDDFMDDFAAEWVRGAPTTASRTQYFEGAEQDALDGKLTPVTAAYQAERAALARRGLAELRAFDTAGASTETLRTVSVMEWLLDDTVRGAVHQDYQFPLNQFTGVQRRLIGYLASSMPIRHERDAENYVSRVGQLGGLIDDATAEMKRRDSKGLLLPDFILTATIKQMERFVAPAPEANLLATSLPERLAPWEGVAPATAARLVAEVVDDLNTEIYPAYRRAVVVLQDQLARATSDAGLWRLEHGEAAYATLLRHYTNSDMTPREVHELGLREVARIEAEMDEILTAQGFTTGTITERYRALEASIQPEGDTDPRPRLLQEYVDWVEDAKVRAAPLFDMLPRAPVIVKREPPFSEANAAAHYSTPAADGSMPGIFWVPLPGEPYRMISRRSLTYHEAVPGHHFQLALQQEMEGLPKWWAKRVFGGNSAYSEGWALYAEWLAHDDGWYDGDPIGRLGYLDSELLRARRLVVDTGIHAFKWTRQQVIDYGIKVSEAERYVVYPGQACSYKVGQLTIVELRRDAEKRLGNKFSLPAFHNIILRGACAPLQVVRADVEAWVKALE</sequence>
<keyword evidence="3" id="KW-1185">Reference proteome</keyword>
<dbReference type="PANTHER" id="PTHR33361">
    <property type="entry name" value="GLR0591 PROTEIN"/>
    <property type="match status" value="1"/>
</dbReference>
<dbReference type="Pfam" id="PF05960">
    <property type="entry name" value="DUF885"/>
    <property type="match status" value="1"/>
</dbReference>
<feature type="signal peptide" evidence="1">
    <location>
        <begin position="1"/>
        <end position="16"/>
    </location>
</feature>
<keyword evidence="1" id="KW-0732">Signal</keyword>
<protein>
    <submittedName>
        <fullName evidence="2">DUF885 domain-containing protein</fullName>
    </submittedName>
</protein>
<dbReference type="RefSeq" id="WP_330930565.1">
    <property type="nucleotide sequence ID" value="NZ_CP119075.1"/>
</dbReference>
<evidence type="ECO:0000313" key="2">
    <source>
        <dbReference type="EMBL" id="WED63861.1"/>
    </source>
</evidence>
<dbReference type="KEGG" id="slom:PXH66_16100"/>
<organism evidence="2 3">
    <name type="scientific">Synoicihabitans lomoniglobus</name>
    <dbReference type="NCBI Taxonomy" id="2909285"/>
    <lineage>
        <taxon>Bacteria</taxon>
        <taxon>Pseudomonadati</taxon>
        <taxon>Verrucomicrobiota</taxon>
        <taxon>Opitutia</taxon>
        <taxon>Opitutales</taxon>
        <taxon>Opitutaceae</taxon>
        <taxon>Synoicihabitans</taxon>
    </lineage>
</organism>
<dbReference type="EMBL" id="CP119075">
    <property type="protein sequence ID" value="WED63861.1"/>
    <property type="molecule type" value="Genomic_DNA"/>
</dbReference>
<feature type="chain" id="PRO_5042097456" evidence="1">
    <location>
        <begin position="17"/>
        <end position="579"/>
    </location>
</feature>
<accession>A0AAF0CMW4</accession>
<gene>
    <name evidence="2" type="ORF">PXH66_16100</name>
</gene>
<name>A0AAF0CMW4_9BACT</name>
<proteinExistence type="predicted"/>
<dbReference type="PANTHER" id="PTHR33361:SF2">
    <property type="entry name" value="DUF885 DOMAIN-CONTAINING PROTEIN"/>
    <property type="match status" value="1"/>
</dbReference>
<dbReference type="Proteomes" id="UP001218638">
    <property type="component" value="Chromosome"/>
</dbReference>
<dbReference type="InterPro" id="IPR010281">
    <property type="entry name" value="DUF885"/>
</dbReference>